<dbReference type="PANTHER" id="PTHR30446:SF0">
    <property type="entry name" value="RECOMBINATION PROTEIN RECR"/>
    <property type="match status" value="1"/>
</dbReference>
<dbReference type="Gene3D" id="3.30.60.80">
    <property type="match status" value="1"/>
</dbReference>
<keyword evidence="4 7" id="KW-0862">Zinc</keyword>
<dbReference type="Gene3D" id="3.40.1360.10">
    <property type="match status" value="1"/>
</dbReference>
<dbReference type="RefSeq" id="WP_021682542.1">
    <property type="nucleotide sequence ID" value="NZ_KI260422.1"/>
</dbReference>
<dbReference type="eggNOG" id="COG0353">
    <property type="taxonomic scope" value="Bacteria"/>
</dbReference>
<keyword evidence="10" id="KW-1185">Reference proteome</keyword>
<dbReference type="InterPro" id="IPR015967">
    <property type="entry name" value="Rcmb_RecR_Znf"/>
</dbReference>
<dbReference type="Pfam" id="PF21175">
    <property type="entry name" value="RecR_C"/>
    <property type="match status" value="1"/>
</dbReference>
<reference evidence="9 10" key="1">
    <citation type="submission" date="2013-07" db="EMBL/GenBank/DDBJ databases">
        <authorList>
            <person name="Weinstock G."/>
            <person name="Sodergren E."/>
            <person name="Wylie T."/>
            <person name="Fulton L."/>
            <person name="Fulton R."/>
            <person name="Fronick C."/>
            <person name="O'Laughlin M."/>
            <person name="Godfrey J."/>
            <person name="Miner T."/>
            <person name="Herter B."/>
            <person name="Appelbaum E."/>
            <person name="Cordes M."/>
            <person name="Lek S."/>
            <person name="Wollam A."/>
            <person name="Pepin K.H."/>
            <person name="Palsikar V.B."/>
            <person name="Mitreva M."/>
            <person name="Wilson R.K."/>
        </authorList>
    </citation>
    <scope>NUCLEOTIDE SEQUENCE [LARGE SCALE GENOMIC DNA]</scope>
    <source>
        <strain evidence="9 10">ATCC 27760</strain>
    </source>
</reference>
<evidence type="ECO:0000256" key="4">
    <source>
        <dbReference type="ARBA" id="ARBA00022833"/>
    </source>
</evidence>
<dbReference type="SMART" id="SM00493">
    <property type="entry name" value="TOPRIM"/>
    <property type="match status" value="1"/>
</dbReference>
<dbReference type="PANTHER" id="PTHR30446">
    <property type="entry name" value="RECOMBINATION PROTEIN RECR"/>
    <property type="match status" value="1"/>
</dbReference>
<dbReference type="AlphaFoldDB" id="U2KWW1"/>
<dbReference type="NCBIfam" id="TIGR00615">
    <property type="entry name" value="recR"/>
    <property type="match status" value="1"/>
</dbReference>
<keyword evidence="3 7" id="KW-0863">Zinc-finger</keyword>
<dbReference type="Gene3D" id="6.10.250.240">
    <property type="match status" value="1"/>
</dbReference>
<dbReference type="Pfam" id="PF13662">
    <property type="entry name" value="Toprim_4"/>
    <property type="match status" value="1"/>
</dbReference>
<evidence type="ECO:0000256" key="2">
    <source>
        <dbReference type="ARBA" id="ARBA00022763"/>
    </source>
</evidence>
<comment type="caution">
    <text evidence="9">The sequence shown here is derived from an EMBL/GenBank/DDBJ whole genome shotgun (WGS) entry which is preliminary data.</text>
</comment>
<feature type="zinc finger region" description="C4-type" evidence="7">
    <location>
        <begin position="59"/>
        <end position="74"/>
    </location>
</feature>
<dbReference type="InterPro" id="IPR034137">
    <property type="entry name" value="TOPRIM_RecR"/>
</dbReference>
<dbReference type="GO" id="GO:0006310">
    <property type="term" value="P:DNA recombination"/>
    <property type="evidence" value="ECO:0007669"/>
    <property type="project" value="UniProtKB-UniRule"/>
</dbReference>
<evidence type="ECO:0000256" key="5">
    <source>
        <dbReference type="ARBA" id="ARBA00023172"/>
    </source>
</evidence>
<keyword evidence="6 7" id="KW-0234">DNA repair</keyword>
<dbReference type="EMBL" id="AWVF01000122">
    <property type="protein sequence ID" value="ERJ96555.1"/>
    <property type="molecule type" value="Genomic_DNA"/>
</dbReference>
<keyword evidence="5 7" id="KW-0233">DNA recombination</keyword>
<feature type="domain" description="Toprim" evidence="8">
    <location>
        <begin position="82"/>
        <end position="177"/>
    </location>
</feature>
<dbReference type="InterPro" id="IPR000093">
    <property type="entry name" value="DNA_Rcmb_RecR"/>
</dbReference>
<dbReference type="STRING" id="411473.RUMCAL_01085"/>
<dbReference type="InterPro" id="IPR023627">
    <property type="entry name" value="Rcmb_RecR"/>
</dbReference>
<dbReference type="SUPFAM" id="SSF111304">
    <property type="entry name" value="Recombination protein RecR"/>
    <property type="match status" value="1"/>
</dbReference>
<accession>U2KWW1</accession>
<dbReference type="HAMAP" id="MF_00017">
    <property type="entry name" value="RecR"/>
    <property type="match status" value="1"/>
</dbReference>
<sequence length="200" mass="22101">MAGYHALPLELLAEEFAKLPGIGLKSAQRLAYSIISRPEEDVERFANALLSAKRDIHYCPCCQNLTEMELCSVCADEERDHSLICVVESPKDVTALERTGEYTGVYHVLHGLISPIDGITPDKLRIRELLARLQDGKVREVIMATNPTVEGDATAMYLAQLLEPLKVKVTRLAFGLPVGGSLEYADEVTLFKALENRTAM</sequence>
<comment type="similarity">
    <text evidence="7">Belongs to the RecR family.</text>
</comment>
<dbReference type="OrthoDB" id="9802672at2"/>
<gene>
    <name evidence="7" type="primary">recR</name>
    <name evidence="9" type="ORF">RUMCAL_01085</name>
</gene>
<evidence type="ECO:0000256" key="7">
    <source>
        <dbReference type="HAMAP-Rule" id="MF_00017"/>
    </source>
</evidence>
<evidence type="ECO:0000313" key="9">
    <source>
        <dbReference type="EMBL" id="ERJ96555.1"/>
    </source>
</evidence>
<evidence type="ECO:0000256" key="1">
    <source>
        <dbReference type="ARBA" id="ARBA00022723"/>
    </source>
</evidence>
<evidence type="ECO:0000256" key="6">
    <source>
        <dbReference type="ARBA" id="ARBA00023204"/>
    </source>
</evidence>
<dbReference type="Gene3D" id="1.10.8.420">
    <property type="entry name" value="RecR Domain 1"/>
    <property type="match status" value="1"/>
</dbReference>
<dbReference type="Pfam" id="PF21176">
    <property type="entry name" value="RecR_HhH"/>
    <property type="match status" value="1"/>
</dbReference>
<dbReference type="PROSITE" id="PS01300">
    <property type="entry name" value="RECR"/>
    <property type="match status" value="1"/>
</dbReference>
<dbReference type="GO" id="GO:0003677">
    <property type="term" value="F:DNA binding"/>
    <property type="evidence" value="ECO:0007669"/>
    <property type="project" value="UniProtKB-UniRule"/>
</dbReference>
<name>U2KWW1_9FIRM</name>
<comment type="function">
    <text evidence="7">May play a role in DNA repair. It seems to be involved in an RecBC-independent recombinational process of DNA repair. It may act with RecF and RecO.</text>
</comment>
<evidence type="ECO:0000313" key="10">
    <source>
        <dbReference type="Proteomes" id="UP000016662"/>
    </source>
</evidence>
<dbReference type="PATRIC" id="fig|411473.3.peg.895"/>
<dbReference type="Proteomes" id="UP000016662">
    <property type="component" value="Unassembled WGS sequence"/>
</dbReference>
<evidence type="ECO:0000259" key="8">
    <source>
        <dbReference type="PROSITE" id="PS50880"/>
    </source>
</evidence>
<dbReference type="HOGENOM" id="CLU_060739_1_0_9"/>
<protein>
    <recommendedName>
        <fullName evidence="7">Recombination protein RecR</fullName>
    </recommendedName>
</protein>
<keyword evidence="2 7" id="KW-0227">DNA damage</keyword>
<evidence type="ECO:0000256" key="3">
    <source>
        <dbReference type="ARBA" id="ARBA00022771"/>
    </source>
</evidence>
<dbReference type="Pfam" id="PF02132">
    <property type="entry name" value="RecR_ZnF"/>
    <property type="match status" value="1"/>
</dbReference>
<dbReference type="GO" id="GO:0008270">
    <property type="term" value="F:zinc ion binding"/>
    <property type="evidence" value="ECO:0007669"/>
    <property type="project" value="UniProtKB-KW"/>
</dbReference>
<dbReference type="PROSITE" id="PS50880">
    <property type="entry name" value="TOPRIM"/>
    <property type="match status" value="1"/>
</dbReference>
<dbReference type="GO" id="GO:0006281">
    <property type="term" value="P:DNA repair"/>
    <property type="evidence" value="ECO:0007669"/>
    <property type="project" value="UniProtKB-UniRule"/>
</dbReference>
<dbReference type="InterPro" id="IPR006171">
    <property type="entry name" value="TOPRIM_dom"/>
</dbReference>
<keyword evidence="1 7" id="KW-0479">Metal-binding</keyword>
<dbReference type="CDD" id="cd01025">
    <property type="entry name" value="TOPRIM_recR"/>
    <property type="match status" value="1"/>
</dbReference>
<proteinExistence type="inferred from homology"/>
<organism evidence="9 10">
    <name type="scientific">Ruminococcus callidus ATCC 27760</name>
    <dbReference type="NCBI Taxonomy" id="411473"/>
    <lineage>
        <taxon>Bacteria</taxon>
        <taxon>Bacillati</taxon>
        <taxon>Bacillota</taxon>
        <taxon>Clostridia</taxon>
        <taxon>Eubacteriales</taxon>
        <taxon>Oscillospiraceae</taxon>
        <taxon>Ruminococcus</taxon>
    </lineage>
</organism>
<dbReference type="GeneID" id="93693004"/>